<keyword evidence="2" id="KW-1185">Reference proteome</keyword>
<dbReference type="RefSeq" id="WP_143166789.1">
    <property type="nucleotide sequence ID" value="NZ_FQUQ01000002.1"/>
</dbReference>
<name>A0A1M5BPN7_9SPHI</name>
<dbReference type="EMBL" id="FQUQ01000002">
    <property type="protein sequence ID" value="SHF44202.1"/>
    <property type="molecule type" value="Genomic_DNA"/>
</dbReference>
<dbReference type="Proteomes" id="UP000184287">
    <property type="component" value="Unassembled WGS sequence"/>
</dbReference>
<dbReference type="STRING" id="288992.SAMN04488522_1021285"/>
<reference evidence="2" key="1">
    <citation type="submission" date="2016-11" db="EMBL/GenBank/DDBJ databases">
        <authorList>
            <person name="Varghese N."/>
            <person name="Submissions S."/>
        </authorList>
    </citation>
    <scope>NUCLEOTIDE SEQUENCE [LARGE SCALE GENOMIC DNA]</scope>
    <source>
        <strain evidence="2">DSM 16990</strain>
    </source>
</reference>
<evidence type="ECO:0000313" key="2">
    <source>
        <dbReference type="Proteomes" id="UP000184287"/>
    </source>
</evidence>
<proteinExistence type="predicted"/>
<protein>
    <submittedName>
        <fullName evidence="1">Uncharacterized protein</fullName>
    </submittedName>
</protein>
<accession>A0A1M5BPN7</accession>
<dbReference type="AlphaFoldDB" id="A0A1M5BPN7"/>
<sequence>MEKSLNVKKLNRAEMKAVTGGNGPKICWTEGDAGCNQSCKGPDGLGSGYCGPNGDCYCDR</sequence>
<evidence type="ECO:0000313" key="1">
    <source>
        <dbReference type="EMBL" id="SHF44202.1"/>
    </source>
</evidence>
<organism evidence="1 2">
    <name type="scientific">Pedobacter caeni</name>
    <dbReference type="NCBI Taxonomy" id="288992"/>
    <lineage>
        <taxon>Bacteria</taxon>
        <taxon>Pseudomonadati</taxon>
        <taxon>Bacteroidota</taxon>
        <taxon>Sphingobacteriia</taxon>
        <taxon>Sphingobacteriales</taxon>
        <taxon>Sphingobacteriaceae</taxon>
        <taxon>Pedobacter</taxon>
    </lineage>
</organism>
<dbReference type="InterPro" id="IPR058074">
    <property type="entry name" value="Bacteriocin-like"/>
</dbReference>
<gene>
    <name evidence="1" type="ORF">SAMN04488522_1021285</name>
</gene>
<dbReference type="NCBIfam" id="NF047798">
    <property type="entry name" value="leader_Chryseo"/>
    <property type="match status" value="1"/>
</dbReference>